<gene>
    <name evidence="2" type="ORF">CEURO_LOCUS6691</name>
</gene>
<reference evidence="2" key="1">
    <citation type="submission" date="2022-07" db="EMBL/GenBank/DDBJ databases">
        <authorList>
            <person name="Macas J."/>
            <person name="Novak P."/>
            <person name="Neumann P."/>
        </authorList>
    </citation>
    <scope>NUCLEOTIDE SEQUENCE</scope>
</reference>
<dbReference type="EMBL" id="CAMAPE010000010">
    <property type="protein sequence ID" value="CAH9078382.1"/>
    <property type="molecule type" value="Genomic_DNA"/>
</dbReference>
<keyword evidence="3" id="KW-1185">Reference proteome</keyword>
<feature type="transmembrane region" description="Helical" evidence="1">
    <location>
        <begin position="81"/>
        <end position="99"/>
    </location>
</feature>
<keyword evidence="1" id="KW-1133">Transmembrane helix</keyword>
<organism evidence="2 3">
    <name type="scientific">Cuscuta europaea</name>
    <name type="common">European dodder</name>
    <dbReference type="NCBI Taxonomy" id="41803"/>
    <lineage>
        <taxon>Eukaryota</taxon>
        <taxon>Viridiplantae</taxon>
        <taxon>Streptophyta</taxon>
        <taxon>Embryophyta</taxon>
        <taxon>Tracheophyta</taxon>
        <taxon>Spermatophyta</taxon>
        <taxon>Magnoliopsida</taxon>
        <taxon>eudicotyledons</taxon>
        <taxon>Gunneridae</taxon>
        <taxon>Pentapetalae</taxon>
        <taxon>asterids</taxon>
        <taxon>lamiids</taxon>
        <taxon>Solanales</taxon>
        <taxon>Convolvulaceae</taxon>
        <taxon>Cuscuteae</taxon>
        <taxon>Cuscuta</taxon>
        <taxon>Cuscuta subgen. Cuscuta</taxon>
    </lineage>
</organism>
<evidence type="ECO:0000256" key="1">
    <source>
        <dbReference type="SAM" id="Phobius"/>
    </source>
</evidence>
<name>A0A9P1E4Q7_CUSEU</name>
<keyword evidence="1" id="KW-0472">Membrane</keyword>
<protein>
    <submittedName>
        <fullName evidence="2">Uncharacterized protein</fullName>
    </submittedName>
</protein>
<keyword evidence="1" id="KW-0812">Transmembrane</keyword>
<dbReference type="AlphaFoldDB" id="A0A9P1E4Q7"/>
<comment type="caution">
    <text evidence="2">The sequence shown here is derived from an EMBL/GenBank/DDBJ whole genome shotgun (WGS) entry which is preliminary data.</text>
</comment>
<proteinExistence type="predicted"/>
<accession>A0A9P1E4Q7</accession>
<feature type="transmembrane region" description="Helical" evidence="1">
    <location>
        <begin position="111"/>
        <end position="144"/>
    </location>
</feature>
<evidence type="ECO:0000313" key="2">
    <source>
        <dbReference type="EMBL" id="CAH9078382.1"/>
    </source>
</evidence>
<dbReference type="Proteomes" id="UP001152484">
    <property type="component" value="Unassembled WGS sequence"/>
</dbReference>
<sequence>MCHRGDFMRGNETRGESIYGVKVCRRKLHSESRRRRHPLYGEFRAKHKLIQSHLQVYWDLKCRIARIYFIISFSCKCILENEIGCTLLYIVYLYLYFIIMKMKKKTNVNIYSLDSIICCFSFLFLFVALCCFLLHHVSSCFYYIVSS</sequence>
<evidence type="ECO:0000313" key="3">
    <source>
        <dbReference type="Proteomes" id="UP001152484"/>
    </source>
</evidence>